<name>A0AAD4NL95_9BILA</name>
<evidence type="ECO:0000313" key="4">
    <source>
        <dbReference type="EMBL" id="KAI1729584.1"/>
    </source>
</evidence>
<dbReference type="InterPro" id="IPR036259">
    <property type="entry name" value="MFS_trans_sf"/>
</dbReference>
<dbReference type="CDD" id="cd17352">
    <property type="entry name" value="MFS_MCT_SLC16"/>
    <property type="match status" value="1"/>
</dbReference>
<dbReference type="GO" id="GO:0016020">
    <property type="term" value="C:membrane"/>
    <property type="evidence" value="ECO:0007669"/>
    <property type="project" value="UniProtKB-SubCell"/>
</dbReference>
<sequence>MHFSSTHSIRSIADLSYSQQVTELNSESSSIDSRVPVGWKTQALDGGYGWLVVLGSFTIHVFSDGFVYSFGVIGQALVETYGYSNAEVSAIFSLISGLMYTVGPIAGVICNKFGCRTTAIIGSVLATVGCGLAYFSTRLVHLILTVGVLVGTGFGLLYCPAIVIVTMYFEKKRSLASGITVCGSGVGAVLFSKVIGLLLTHLEKSNTNILFIFPIYGVFTLLCIPCALLFRPLPKVPIYDNSEEDAKTNENAKTATTQKPNSSCWRKIVDTMGLEVLIDPLYILYTASNVFVTMGFNAAPMFLPMNARAVLKTNKDQESNTLTAYGVANTIGRIAFGILGDRKLPFRWGKDTARNRLWTFTLAMILSGIPCCFLFAIDRLWVFLVFTSFFGFVSSSFAIFTSVVLADLLGMKKFTSALGLLFLFQSVVCIIGPLIGGKLYDITHRYDWTFVFLGACFIVGGVMLPFTQLIKNREVATRIETVKYIFEQVII</sequence>
<feature type="transmembrane region" description="Helical" evidence="2">
    <location>
        <begin position="417"/>
        <end position="436"/>
    </location>
</feature>
<dbReference type="EMBL" id="JAKKPZ010000001">
    <property type="protein sequence ID" value="KAI1729584.1"/>
    <property type="molecule type" value="Genomic_DNA"/>
</dbReference>
<feature type="transmembrane region" description="Helical" evidence="2">
    <location>
        <begin position="142"/>
        <end position="169"/>
    </location>
</feature>
<keyword evidence="5" id="KW-1185">Reference proteome</keyword>
<feature type="transmembrane region" description="Helical" evidence="2">
    <location>
        <begin position="357"/>
        <end position="377"/>
    </location>
</feature>
<comment type="caution">
    <text evidence="4">The sequence shown here is derived from an EMBL/GenBank/DDBJ whole genome shotgun (WGS) entry which is preliminary data.</text>
</comment>
<dbReference type="PANTHER" id="PTHR11360:SF284">
    <property type="entry name" value="EG:103B4.3 PROTEIN-RELATED"/>
    <property type="match status" value="1"/>
</dbReference>
<dbReference type="InterPro" id="IPR011701">
    <property type="entry name" value="MFS"/>
</dbReference>
<evidence type="ECO:0000256" key="2">
    <source>
        <dbReference type="SAM" id="Phobius"/>
    </source>
</evidence>
<feature type="transmembrane region" description="Helical" evidence="2">
    <location>
        <begin position="383"/>
        <end position="405"/>
    </location>
</feature>
<gene>
    <name evidence="4" type="ORF">DdX_01832</name>
</gene>
<keyword evidence="2" id="KW-0472">Membrane</keyword>
<evidence type="ECO:0000259" key="3">
    <source>
        <dbReference type="PROSITE" id="PS50850"/>
    </source>
</evidence>
<dbReference type="GO" id="GO:0008028">
    <property type="term" value="F:monocarboxylic acid transmembrane transporter activity"/>
    <property type="evidence" value="ECO:0007669"/>
    <property type="project" value="TreeGrafter"/>
</dbReference>
<feature type="transmembrane region" description="Helical" evidence="2">
    <location>
        <begin position="181"/>
        <end position="202"/>
    </location>
</feature>
<feature type="transmembrane region" description="Helical" evidence="2">
    <location>
        <begin position="208"/>
        <end position="230"/>
    </location>
</feature>
<feature type="transmembrane region" description="Helical" evidence="2">
    <location>
        <begin position="448"/>
        <end position="470"/>
    </location>
</feature>
<keyword evidence="2" id="KW-0812">Transmembrane</keyword>
<dbReference type="PANTHER" id="PTHR11360">
    <property type="entry name" value="MONOCARBOXYLATE TRANSPORTER"/>
    <property type="match status" value="1"/>
</dbReference>
<feature type="domain" description="Major facilitator superfamily (MFS) profile" evidence="3">
    <location>
        <begin position="49"/>
        <end position="472"/>
    </location>
</feature>
<dbReference type="Proteomes" id="UP001201812">
    <property type="component" value="Unassembled WGS sequence"/>
</dbReference>
<organism evidence="4 5">
    <name type="scientific">Ditylenchus destructor</name>
    <dbReference type="NCBI Taxonomy" id="166010"/>
    <lineage>
        <taxon>Eukaryota</taxon>
        <taxon>Metazoa</taxon>
        <taxon>Ecdysozoa</taxon>
        <taxon>Nematoda</taxon>
        <taxon>Chromadorea</taxon>
        <taxon>Rhabditida</taxon>
        <taxon>Tylenchina</taxon>
        <taxon>Tylenchomorpha</taxon>
        <taxon>Sphaerularioidea</taxon>
        <taxon>Anguinidae</taxon>
        <taxon>Anguininae</taxon>
        <taxon>Ditylenchus</taxon>
    </lineage>
</organism>
<dbReference type="Gene3D" id="1.20.1250.20">
    <property type="entry name" value="MFS general substrate transporter like domains"/>
    <property type="match status" value="2"/>
</dbReference>
<evidence type="ECO:0000313" key="5">
    <source>
        <dbReference type="Proteomes" id="UP001201812"/>
    </source>
</evidence>
<feature type="transmembrane region" description="Helical" evidence="2">
    <location>
        <begin position="48"/>
        <end position="70"/>
    </location>
</feature>
<dbReference type="AlphaFoldDB" id="A0AAD4NL95"/>
<comment type="subcellular location">
    <subcellularLocation>
        <location evidence="1">Membrane</location>
        <topology evidence="1">Multi-pass membrane protein</topology>
    </subcellularLocation>
</comment>
<keyword evidence="2" id="KW-1133">Transmembrane helix</keyword>
<feature type="transmembrane region" description="Helical" evidence="2">
    <location>
        <begin position="90"/>
        <end position="110"/>
    </location>
</feature>
<reference evidence="4" key="1">
    <citation type="submission" date="2022-01" db="EMBL/GenBank/DDBJ databases">
        <title>Genome Sequence Resource for Two Populations of Ditylenchus destructor, the Migratory Endoparasitic Phytonematode.</title>
        <authorList>
            <person name="Zhang H."/>
            <person name="Lin R."/>
            <person name="Xie B."/>
        </authorList>
    </citation>
    <scope>NUCLEOTIDE SEQUENCE</scope>
    <source>
        <strain evidence="4">BazhouSP</strain>
    </source>
</reference>
<dbReference type="InterPro" id="IPR050327">
    <property type="entry name" value="Proton-linked_MCT"/>
</dbReference>
<proteinExistence type="predicted"/>
<dbReference type="PROSITE" id="PS50850">
    <property type="entry name" value="MFS"/>
    <property type="match status" value="1"/>
</dbReference>
<dbReference type="InterPro" id="IPR020846">
    <property type="entry name" value="MFS_dom"/>
</dbReference>
<evidence type="ECO:0000256" key="1">
    <source>
        <dbReference type="ARBA" id="ARBA00004141"/>
    </source>
</evidence>
<accession>A0AAD4NL95</accession>
<dbReference type="Pfam" id="PF07690">
    <property type="entry name" value="MFS_1"/>
    <property type="match status" value="1"/>
</dbReference>
<feature type="transmembrane region" description="Helical" evidence="2">
    <location>
        <begin position="117"/>
        <end position="136"/>
    </location>
</feature>
<protein>
    <submittedName>
        <fullName evidence="4">Major facilitator superfamily domain-containing protein</fullName>
    </submittedName>
</protein>
<dbReference type="SUPFAM" id="SSF103473">
    <property type="entry name" value="MFS general substrate transporter"/>
    <property type="match status" value="1"/>
</dbReference>